<dbReference type="GO" id="GO:0051536">
    <property type="term" value="F:iron-sulfur cluster binding"/>
    <property type="evidence" value="ECO:0007669"/>
    <property type="project" value="InterPro"/>
</dbReference>
<dbReference type="GO" id="GO:0016639">
    <property type="term" value="F:oxidoreductase activity, acting on the CH-NH2 group of donors, NAD or NADP as acceptor"/>
    <property type="evidence" value="ECO:0007669"/>
    <property type="project" value="InterPro"/>
</dbReference>
<keyword evidence="1" id="KW-0028">Amino-acid biosynthesis</keyword>
<organism evidence="7 8">
    <name type="scientific">Rhodopirellula sallentina SM41</name>
    <dbReference type="NCBI Taxonomy" id="1263870"/>
    <lineage>
        <taxon>Bacteria</taxon>
        <taxon>Pseudomonadati</taxon>
        <taxon>Planctomycetota</taxon>
        <taxon>Planctomycetia</taxon>
        <taxon>Pirellulales</taxon>
        <taxon>Pirellulaceae</taxon>
        <taxon>Rhodopirellula</taxon>
    </lineage>
</organism>
<evidence type="ECO:0000256" key="3">
    <source>
        <dbReference type="ARBA" id="ARBA00023164"/>
    </source>
</evidence>
<gene>
    <name evidence="7" type="ORF">RSSM_03180</name>
</gene>
<dbReference type="NCBIfam" id="TIGR01317">
    <property type="entry name" value="GOGAT_sm_gam"/>
    <property type="match status" value="1"/>
</dbReference>
<keyword evidence="8" id="KW-1185">Reference proteome</keyword>
<comment type="pathway">
    <text evidence="4">Amino-acid biosynthesis.</text>
</comment>
<feature type="domain" description="FAD/NAD(P)-binding" evidence="5">
    <location>
        <begin position="172"/>
        <end position="345"/>
    </location>
</feature>
<dbReference type="Pfam" id="PF07992">
    <property type="entry name" value="Pyr_redox_2"/>
    <property type="match status" value="2"/>
</dbReference>
<dbReference type="Proteomes" id="UP000011885">
    <property type="component" value="Unassembled WGS sequence"/>
</dbReference>
<dbReference type="PANTHER" id="PTHR43100:SF1">
    <property type="entry name" value="GLUTAMATE SYNTHASE [NADPH] SMALL CHAIN"/>
    <property type="match status" value="1"/>
</dbReference>
<dbReference type="SUPFAM" id="SSF51971">
    <property type="entry name" value="Nucleotide-binding domain"/>
    <property type="match status" value="1"/>
</dbReference>
<keyword evidence="3" id="KW-0314">Glutamate biosynthesis</keyword>
<dbReference type="FunFam" id="3.50.50.60:FF:000022">
    <property type="entry name" value="Glutamate synthase [NADH], amyloplastic"/>
    <property type="match status" value="1"/>
</dbReference>
<dbReference type="EMBL" id="ANOH01000218">
    <property type="protein sequence ID" value="EMI55368.1"/>
    <property type="molecule type" value="Genomic_DNA"/>
</dbReference>
<evidence type="ECO:0000313" key="8">
    <source>
        <dbReference type="Proteomes" id="UP000011885"/>
    </source>
</evidence>
<dbReference type="PATRIC" id="fig|1263870.3.peg.3374"/>
<sequence>MTAGLAGPLFAVPIIPSLSDSSRIIIMGKPTGFKEFDREKVPWRLPVVRINDYDEIYTEHKTEHLKTQGARCMDCGVPFCQSASGCPIDNLIPEWNDLVYNNRWKEAIERLHKTNNFPEFTGRTCPAPCEGACVLGITNPPVTIKNIENAIVDRAWDEGWIKPEPPEERTGKKVAIVGSGPSGLSAADQLNKAGHLVTVFERADRIGGLLQYGIPNMKLSKKAVQRRVDKMTAEGIEFRTGVNVGKDIMPEDLRKDYDAVLLACGATKPRDLPIEGRDAKGIHFAMEFLTANTQKSVHGDSLNGRFISAEGKDVIVIGGGDTGTDCIGTSLRHGCRSVVNFELLPKPPESRGPDNPWPEWPRIFRVDYGHEEAEAKFGKDPREYQILSKKFLTDDSGKLKGIQTIEVEWTKNDEGGWQMSEVEGSEKEWPAQLILLAMGFLGPEQYVAESIGLETDGRSNFQAEHGKFTTNIEGVFAAGDCRRGQSLVVWAINEGRGAARAIDIYLEGSSCLPAPGQTLGTSLAGV</sequence>
<dbReference type="Gene3D" id="1.10.1060.10">
    <property type="entry name" value="Alpha-helical ferredoxin"/>
    <property type="match status" value="1"/>
</dbReference>
<evidence type="ECO:0000256" key="1">
    <source>
        <dbReference type="ARBA" id="ARBA00022605"/>
    </source>
</evidence>
<dbReference type="InterPro" id="IPR028261">
    <property type="entry name" value="DPD_II"/>
</dbReference>
<keyword evidence="2" id="KW-0560">Oxidoreductase</keyword>
<dbReference type="InterPro" id="IPR009051">
    <property type="entry name" value="Helical_ferredxn"/>
</dbReference>
<evidence type="ECO:0000259" key="5">
    <source>
        <dbReference type="Pfam" id="PF07992"/>
    </source>
</evidence>
<evidence type="ECO:0000256" key="2">
    <source>
        <dbReference type="ARBA" id="ARBA00023002"/>
    </source>
</evidence>
<dbReference type="PANTHER" id="PTHR43100">
    <property type="entry name" value="GLUTAMATE SYNTHASE [NADPH] SMALL CHAIN"/>
    <property type="match status" value="1"/>
</dbReference>
<evidence type="ECO:0000259" key="6">
    <source>
        <dbReference type="Pfam" id="PF14691"/>
    </source>
</evidence>
<feature type="domain" description="FAD/NAD(P)-binding" evidence="5">
    <location>
        <begin position="411"/>
        <end position="495"/>
    </location>
</feature>
<reference evidence="7 8" key="1">
    <citation type="journal article" date="2013" name="Mar. Genomics">
        <title>Expression of sulfatases in Rhodopirellula baltica and the diversity of sulfatases in the genus Rhodopirellula.</title>
        <authorList>
            <person name="Wegner C.E."/>
            <person name="Richter-Heitmann T."/>
            <person name="Klindworth A."/>
            <person name="Klockow C."/>
            <person name="Richter M."/>
            <person name="Achstetter T."/>
            <person name="Glockner F.O."/>
            <person name="Harder J."/>
        </authorList>
    </citation>
    <scope>NUCLEOTIDE SEQUENCE [LARGE SCALE GENOMIC DNA]</scope>
    <source>
        <strain evidence="7 8">SM41</strain>
    </source>
</reference>
<dbReference type="AlphaFoldDB" id="M5UH67"/>
<evidence type="ECO:0000313" key="7">
    <source>
        <dbReference type="EMBL" id="EMI55368.1"/>
    </source>
</evidence>
<proteinExistence type="predicted"/>
<evidence type="ECO:0000256" key="4">
    <source>
        <dbReference type="ARBA" id="ARBA00029440"/>
    </source>
</evidence>
<protein>
    <submittedName>
        <fullName evidence="7">Glutamate synthase subunit beta</fullName>
    </submittedName>
</protein>
<dbReference type="SUPFAM" id="SSF46548">
    <property type="entry name" value="alpha-helical ferredoxin"/>
    <property type="match status" value="1"/>
</dbReference>
<dbReference type="InterPro" id="IPR023753">
    <property type="entry name" value="FAD/NAD-binding_dom"/>
</dbReference>
<dbReference type="InterPro" id="IPR006005">
    <property type="entry name" value="Glut_synth_ssu1"/>
</dbReference>
<dbReference type="PRINTS" id="PR00419">
    <property type="entry name" value="ADXRDTASE"/>
</dbReference>
<dbReference type="Gene3D" id="3.50.50.60">
    <property type="entry name" value="FAD/NAD(P)-binding domain"/>
    <property type="match status" value="2"/>
</dbReference>
<dbReference type="Pfam" id="PF14691">
    <property type="entry name" value="Fer4_20"/>
    <property type="match status" value="1"/>
</dbReference>
<dbReference type="InterPro" id="IPR036188">
    <property type="entry name" value="FAD/NAD-bd_sf"/>
</dbReference>
<dbReference type="GO" id="GO:0006537">
    <property type="term" value="P:glutamate biosynthetic process"/>
    <property type="evidence" value="ECO:0007669"/>
    <property type="project" value="UniProtKB-KW"/>
</dbReference>
<dbReference type="FunFam" id="3.40.50.720:FF:000113">
    <property type="entry name" value="Glutamate synthase [NADH], amyloplastic"/>
    <property type="match status" value="1"/>
</dbReference>
<dbReference type="InterPro" id="IPR051394">
    <property type="entry name" value="Glutamate_Synthase"/>
</dbReference>
<comment type="caution">
    <text evidence="7">The sequence shown here is derived from an EMBL/GenBank/DDBJ whole genome shotgun (WGS) entry which is preliminary data.</text>
</comment>
<feature type="domain" description="Dihydroprymidine dehydrogenase" evidence="6">
    <location>
        <begin position="49"/>
        <end position="159"/>
    </location>
</feature>
<accession>M5UH67</accession>
<name>M5UH67_9BACT</name>